<feature type="transmembrane region" description="Helical" evidence="12">
    <location>
        <begin position="75"/>
        <end position="94"/>
    </location>
</feature>
<evidence type="ECO:0000256" key="5">
    <source>
        <dbReference type="ARBA" id="ARBA00022692"/>
    </source>
</evidence>
<dbReference type="GO" id="GO:0006814">
    <property type="term" value="P:sodium ion transport"/>
    <property type="evidence" value="ECO:0007669"/>
    <property type="project" value="UniProtKB-KW"/>
</dbReference>
<proteinExistence type="inferred from homology"/>
<feature type="transmembrane region" description="Helical" evidence="12">
    <location>
        <begin position="156"/>
        <end position="175"/>
    </location>
</feature>
<evidence type="ECO:0000256" key="7">
    <source>
        <dbReference type="ARBA" id="ARBA00022989"/>
    </source>
</evidence>
<dbReference type="InterPro" id="IPR050277">
    <property type="entry name" value="Sodium:Solute_Symporter"/>
</dbReference>
<sequence length="286" mass="31221">MTEVINWIFIFLGLYWAFCLFWGVRASRQITTTDDYFLSSRNVSPWVFALAATAISFAGWIFIAHPGLVFRDGFQFANTSFITIVVAISGVVLLKRQWMLGRRFGYTTSGEMLTAYYKGDGLRIISVGIALLFGIPFVAMLYGASGFLISELTDGMMSRTFAMWTLSAFVLLYSIMGGMQAILKIAVVQFVLFVLGMILLGLFALDLVGDFDSLNKGLANIAKDVSSHLGKTKGMGGGNFPGYFAIPGVIQFTDGIGIEIPKGGPWTSIMILTFMLSVMGIQSSPS</sequence>
<feature type="transmembrane region" description="Helical" evidence="12">
    <location>
        <begin position="6"/>
        <end position="24"/>
    </location>
</feature>
<comment type="subcellular location">
    <subcellularLocation>
        <location evidence="1">Cell membrane</location>
        <topology evidence="1">Multi-pass membrane protein</topology>
    </subcellularLocation>
</comment>
<dbReference type="AlphaFoldDB" id="A0A381YJ00"/>
<comment type="similarity">
    <text evidence="2">Belongs to the sodium:solute symporter (SSF) (TC 2.A.21) family.</text>
</comment>
<dbReference type="Pfam" id="PF00474">
    <property type="entry name" value="SSF"/>
    <property type="match status" value="1"/>
</dbReference>
<feature type="transmembrane region" description="Helical" evidence="12">
    <location>
        <begin position="122"/>
        <end position="144"/>
    </location>
</feature>
<evidence type="ECO:0000256" key="9">
    <source>
        <dbReference type="ARBA" id="ARBA00023065"/>
    </source>
</evidence>
<keyword evidence="9" id="KW-0406">Ion transport</keyword>
<keyword evidence="5 12" id="KW-0812">Transmembrane</keyword>
<keyword evidence="4" id="KW-1003">Cell membrane</keyword>
<keyword evidence="10 12" id="KW-0472">Membrane</keyword>
<evidence type="ECO:0000256" key="4">
    <source>
        <dbReference type="ARBA" id="ARBA00022475"/>
    </source>
</evidence>
<evidence type="ECO:0000256" key="12">
    <source>
        <dbReference type="SAM" id="Phobius"/>
    </source>
</evidence>
<keyword evidence="3" id="KW-0813">Transport</keyword>
<reference evidence="13" key="1">
    <citation type="submission" date="2018-05" db="EMBL/GenBank/DDBJ databases">
        <authorList>
            <person name="Lanie J.A."/>
            <person name="Ng W.-L."/>
            <person name="Kazmierczak K.M."/>
            <person name="Andrzejewski T.M."/>
            <person name="Davidsen T.M."/>
            <person name="Wayne K.J."/>
            <person name="Tettelin H."/>
            <person name="Glass J.I."/>
            <person name="Rusch D."/>
            <person name="Podicherti R."/>
            <person name="Tsui H.-C.T."/>
            <person name="Winkler M.E."/>
        </authorList>
    </citation>
    <scope>NUCLEOTIDE SEQUENCE</scope>
</reference>
<evidence type="ECO:0000256" key="1">
    <source>
        <dbReference type="ARBA" id="ARBA00004651"/>
    </source>
</evidence>
<keyword evidence="8" id="KW-0915">Sodium</keyword>
<feature type="transmembrane region" description="Helical" evidence="12">
    <location>
        <begin position="182"/>
        <end position="205"/>
    </location>
</feature>
<evidence type="ECO:0000313" key="13">
    <source>
        <dbReference type="EMBL" id="SVA76407.1"/>
    </source>
</evidence>
<evidence type="ECO:0000256" key="6">
    <source>
        <dbReference type="ARBA" id="ARBA00022847"/>
    </source>
</evidence>
<dbReference type="PANTHER" id="PTHR48086">
    <property type="entry name" value="SODIUM/PROLINE SYMPORTER-RELATED"/>
    <property type="match status" value="1"/>
</dbReference>
<dbReference type="PANTHER" id="PTHR48086:SF3">
    <property type="entry name" value="SODIUM_PROLINE SYMPORTER"/>
    <property type="match status" value="1"/>
</dbReference>
<organism evidence="13">
    <name type="scientific">marine metagenome</name>
    <dbReference type="NCBI Taxonomy" id="408172"/>
    <lineage>
        <taxon>unclassified sequences</taxon>
        <taxon>metagenomes</taxon>
        <taxon>ecological metagenomes</taxon>
    </lineage>
</organism>
<protein>
    <recommendedName>
        <fullName evidence="14">Sodium:solute symporter family protein</fullName>
    </recommendedName>
</protein>
<dbReference type="InterPro" id="IPR001734">
    <property type="entry name" value="Na/solute_symporter"/>
</dbReference>
<keyword evidence="11" id="KW-0739">Sodium transport</keyword>
<evidence type="ECO:0000256" key="8">
    <source>
        <dbReference type="ARBA" id="ARBA00023053"/>
    </source>
</evidence>
<gene>
    <name evidence="13" type="ORF">METZ01_LOCUS129261</name>
</gene>
<feature type="non-terminal residue" evidence="13">
    <location>
        <position position="286"/>
    </location>
</feature>
<dbReference type="PROSITE" id="PS50283">
    <property type="entry name" value="NA_SOLUT_SYMP_3"/>
    <property type="match status" value="1"/>
</dbReference>
<dbReference type="InterPro" id="IPR038377">
    <property type="entry name" value="Na/Glc_symporter_sf"/>
</dbReference>
<evidence type="ECO:0000256" key="11">
    <source>
        <dbReference type="ARBA" id="ARBA00023201"/>
    </source>
</evidence>
<evidence type="ECO:0000256" key="2">
    <source>
        <dbReference type="ARBA" id="ARBA00006434"/>
    </source>
</evidence>
<evidence type="ECO:0000256" key="3">
    <source>
        <dbReference type="ARBA" id="ARBA00022448"/>
    </source>
</evidence>
<accession>A0A381YJ00</accession>
<feature type="transmembrane region" description="Helical" evidence="12">
    <location>
        <begin position="45"/>
        <end position="63"/>
    </location>
</feature>
<evidence type="ECO:0008006" key="14">
    <source>
        <dbReference type="Google" id="ProtNLM"/>
    </source>
</evidence>
<evidence type="ECO:0000256" key="10">
    <source>
        <dbReference type="ARBA" id="ARBA00023136"/>
    </source>
</evidence>
<dbReference type="Gene3D" id="1.20.1730.10">
    <property type="entry name" value="Sodium/glucose cotransporter"/>
    <property type="match status" value="1"/>
</dbReference>
<keyword evidence="7 12" id="KW-1133">Transmembrane helix</keyword>
<dbReference type="GO" id="GO:0005886">
    <property type="term" value="C:plasma membrane"/>
    <property type="evidence" value="ECO:0007669"/>
    <property type="project" value="UniProtKB-SubCell"/>
</dbReference>
<dbReference type="EMBL" id="UINC01018234">
    <property type="protein sequence ID" value="SVA76407.1"/>
    <property type="molecule type" value="Genomic_DNA"/>
</dbReference>
<keyword evidence="6" id="KW-0769">Symport</keyword>
<name>A0A381YJ00_9ZZZZ</name>
<dbReference type="GO" id="GO:0015293">
    <property type="term" value="F:symporter activity"/>
    <property type="evidence" value="ECO:0007669"/>
    <property type="project" value="UniProtKB-KW"/>
</dbReference>